<proteinExistence type="predicted"/>
<gene>
    <name evidence="8" type="ORF">PQU98_16245</name>
</gene>
<dbReference type="SUPFAM" id="SSF141488">
    <property type="entry name" value="YdhA-like"/>
    <property type="match status" value="1"/>
</dbReference>
<feature type="region of interest" description="Disordered" evidence="5">
    <location>
        <begin position="19"/>
        <end position="38"/>
    </location>
</feature>
<evidence type="ECO:0000313" key="8">
    <source>
        <dbReference type="EMBL" id="MDC7677695.1"/>
    </source>
</evidence>
<organism evidence="8 9">
    <name type="scientific">Asticcacaulis machinosus</name>
    <dbReference type="NCBI Taxonomy" id="2984211"/>
    <lineage>
        <taxon>Bacteria</taxon>
        <taxon>Pseudomonadati</taxon>
        <taxon>Pseudomonadota</taxon>
        <taxon>Alphaproteobacteria</taxon>
        <taxon>Caulobacterales</taxon>
        <taxon>Caulobacteraceae</taxon>
        <taxon>Asticcacaulis</taxon>
    </lineage>
</organism>
<keyword evidence="3" id="KW-0564">Palmitate</keyword>
<keyword evidence="9" id="KW-1185">Reference proteome</keyword>
<protein>
    <submittedName>
        <fullName evidence="8">MliC family protein</fullName>
    </submittedName>
</protein>
<evidence type="ECO:0000256" key="2">
    <source>
        <dbReference type="ARBA" id="ARBA00023136"/>
    </source>
</evidence>
<dbReference type="PROSITE" id="PS51257">
    <property type="entry name" value="PROKAR_LIPOPROTEIN"/>
    <property type="match status" value="1"/>
</dbReference>
<evidence type="ECO:0000256" key="3">
    <source>
        <dbReference type="ARBA" id="ARBA00023139"/>
    </source>
</evidence>
<accession>A0ABT5HNI1</accession>
<dbReference type="InterPro" id="IPR018660">
    <property type="entry name" value="MliC"/>
</dbReference>
<sequence>MIRILAASTAVITLSACATMPSAPPPPPPPPLGAPSADGIPYTCADGTTFVISFMPDAALVTLVDGTQIQLKQQPAASGMWYSSGRHEFRGKGSDATWAVGRMVPTQCKTE</sequence>
<evidence type="ECO:0000259" key="7">
    <source>
        <dbReference type="Pfam" id="PF09864"/>
    </source>
</evidence>
<comment type="caution">
    <text evidence="8">The sequence shown here is derived from an EMBL/GenBank/DDBJ whole genome shotgun (WGS) entry which is preliminary data.</text>
</comment>
<feature type="signal peptide" evidence="6">
    <location>
        <begin position="1"/>
        <end position="18"/>
    </location>
</feature>
<dbReference type="EMBL" id="JAQQKV010000004">
    <property type="protein sequence ID" value="MDC7677695.1"/>
    <property type="molecule type" value="Genomic_DNA"/>
</dbReference>
<evidence type="ECO:0000313" key="9">
    <source>
        <dbReference type="Proteomes" id="UP001218579"/>
    </source>
</evidence>
<dbReference type="Proteomes" id="UP001218579">
    <property type="component" value="Unassembled WGS sequence"/>
</dbReference>
<dbReference type="Pfam" id="PF09864">
    <property type="entry name" value="MliC"/>
    <property type="match status" value="1"/>
</dbReference>
<feature type="compositionally biased region" description="Pro residues" evidence="5">
    <location>
        <begin position="22"/>
        <end position="33"/>
    </location>
</feature>
<evidence type="ECO:0000256" key="5">
    <source>
        <dbReference type="SAM" id="MobiDB-lite"/>
    </source>
</evidence>
<name>A0ABT5HNI1_9CAUL</name>
<keyword evidence="4" id="KW-0449">Lipoprotein</keyword>
<reference evidence="8 9" key="1">
    <citation type="submission" date="2023-01" db="EMBL/GenBank/DDBJ databases">
        <title>Novel species of the genus Asticcacaulis isolated from rivers.</title>
        <authorList>
            <person name="Lu H."/>
        </authorList>
    </citation>
    <scope>NUCLEOTIDE SEQUENCE [LARGE SCALE GENOMIC DNA]</scope>
    <source>
        <strain evidence="8 9">LKC15W</strain>
    </source>
</reference>
<keyword evidence="2" id="KW-0472">Membrane</keyword>
<evidence type="ECO:0000256" key="4">
    <source>
        <dbReference type="ARBA" id="ARBA00023288"/>
    </source>
</evidence>
<dbReference type="RefSeq" id="WP_272746013.1">
    <property type="nucleotide sequence ID" value="NZ_JAQQKV010000004.1"/>
</dbReference>
<keyword evidence="1 6" id="KW-0732">Signal</keyword>
<dbReference type="Gene3D" id="2.40.128.200">
    <property type="match status" value="1"/>
</dbReference>
<feature type="chain" id="PRO_5045250127" evidence="6">
    <location>
        <begin position="19"/>
        <end position="111"/>
    </location>
</feature>
<evidence type="ECO:0000256" key="1">
    <source>
        <dbReference type="ARBA" id="ARBA00022729"/>
    </source>
</evidence>
<feature type="domain" description="C-type lysozyme inhibitor" evidence="7">
    <location>
        <begin position="42"/>
        <end position="106"/>
    </location>
</feature>
<evidence type="ECO:0000256" key="6">
    <source>
        <dbReference type="SAM" id="SignalP"/>
    </source>
</evidence>
<dbReference type="InterPro" id="IPR036328">
    <property type="entry name" value="MliC_sf"/>
</dbReference>